<protein>
    <recommendedName>
        <fullName evidence="1">Reverse transcriptase domain-containing protein</fullName>
    </recommendedName>
</protein>
<proteinExistence type="predicted"/>
<evidence type="ECO:0000313" key="2">
    <source>
        <dbReference type="Proteomes" id="UP000813463"/>
    </source>
</evidence>
<keyword evidence="2" id="KW-1185">Reference proteome</keyword>
<accession>A0ABM3QWX5</accession>
<dbReference type="Pfam" id="PF00078">
    <property type="entry name" value="RVT_1"/>
    <property type="match status" value="1"/>
</dbReference>
<reference evidence="2" key="1">
    <citation type="journal article" date="2021" name="Nat. Commun.">
        <title>Genomic analyses provide insights into spinach domestication and the genetic basis of agronomic traits.</title>
        <authorList>
            <person name="Cai X."/>
            <person name="Sun X."/>
            <person name="Xu C."/>
            <person name="Sun H."/>
            <person name="Wang X."/>
            <person name="Ge C."/>
            <person name="Zhang Z."/>
            <person name="Wang Q."/>
            <person name="Fei Z."/>
            <person name="Jiao C."/>
            <person name="Wang Q."/>
        </authorList>
    </citation>
    <scope>NUCLEOTIDE SEQUENCE [LARGE SCALE GENOMIC DNA]</scope>
    <source>
        <strain evidence="2">cv. Varoflay</strain>
    </source>
</reference>
<dbReference type="InterPro" id="IPR043502">
    <property type="entry name" value="DNA/RNA_pol_sf"/>
</dbReference>
<dbReference type="PANTHER" id="PTHR33116:SF78">
    <property type="entry name" value="OS12G0587133 PROTEIN"/>
    <property type="match status" value="1"/>
</dbReference>
<reference evidence="3" key="2">
    <citation type="submission" date="2025-08" db="UniProtKB">
        <authorList>
            <consortium name="RefSeq"/>
        </authorList>
    </citation>
    <scope>IDENTIFICATION</scope>
    <source>
        <tissue evidence="3">Leaf</tissue>
    </source>
</reference>
<dbReference type="CDD" id="cd01650">
    <property type="entry name" value="RT_nLTR_like"/>
    <property type="match status" value="1"/>
</dbReference>
<dbReference type="InterPro" id="IPR012337">
    <property type="entry name" value="RNaseH-like_sf"/>
</dbReference>
<dbReference type="RefSeq" id="XP_056687862.1">
    <property type="nucleotide sequence ID" value="XM_056831884.1"/>
</dbReference>
<dbReference type="Pfam" id="PF13456">
    <property type="entry name" value="RVT_3"/>
    <property type="match status" value="1"/>
</dbReference>
<dbReference type="SUPFAM" id="SSF53098">
    <property type="entry name" value="Ribonuclease H-like"/>
    <property type="match status" value="1"/>
</dbReference>
<organism evidence="2 3">
    <name type="scientific">Spinacia oleracea</name>
    <name type="common">Spinach</name>
    <dbReference type="NCBI Taxonomy" id="3562"/>
    <lineage>
        <taxon>Eukaryota</taxon>
        <taxon>Viridiplantae</taxon>
        <taxon>Streptophyta</taxon>
        <taxon>Embryophyta</taxon>
        <taxon>Tracheophyta</taxon>
        <taxon>Spermatophyta</taxon>
        <taxon>Magnoliopsida</taxon>
        <taxon>eudicotyledons</taxon>
        <taxon>Gunneridae</taxon>
        <taxon>Pentapetalae</taxon>
        <taxon>Caryophyllales</taxon>
        <taxon>Chenopodiaceae</taxon>
        <taxon>Chenopodioideae</taxon>
        <taxon>Anserineae</taxon>
        <taxon>Spinacia</taxon>
    </lineage>
</organism>
<dbReference type="InterPro" id="IPR000477">
    <property type="entry name" value="RT_dom"/>
</dbReference>
<dbReference type="InterPro" id="IPR044730">
    <property type="entry name" value="RNase_H-like_dom_plant"/>
</dbReference>
<evidence type="ECO:0000313" key="3">
    <source>
        <dbReference type="RefSeq" id="XP_056687862.1"/>
    </source>
</evidence>
<evidence type="ECO:0000259" key="1">
    <source>
        <dbReference type="PROSITE" id="PS50878"/>
    </source>
</evidence>
<dbReference type="InterPro" id="IPR036397">
    <property type="entry name" value="RNaseH_sf"/>
</dbReference>
<dbReference type="SUPFAM" id="SSF56672">
    <property type="entry name" value="DNA/RNA polymerases"/>
    <property type="match status" value="1"/>
</dbReference>
<feature type="domain" description="Reverse transcriptase" evidence="1">
    <location>
        <begin position="266"/>
        <end position="548"/>
    </location>
</feature>
<dbReference type="Proteomes" id="UP000813463">
    <property type="component" value="Chromosome 6"/>
</dbReference>
<name>A0ABM3QWX5_SPIOL</name>
<dbReference type="Pfam" id="PF13966">
    <property type="entry name" value="zf-RVT"/>
    <property type="match status" value="1"/>
</dbReference>
<dbReference type="PROSITE" id="PS50878">
    <property type="entry name" value="RT_POL"/>
    <property type="match status" value="1"/>
</dbReference>
<dbReference type="PANTHER" id="PTHR33116">
    <property type="entry name" value="REVERSE TRANSCRIPTASE ZINC-BINDING DOMAIN-CONTAINING PROTEIN-RELATED-RELATED"/>
    <property type="match status" value="1"/>
</dbReference>
<dbReference type="InterPro" id="IPR002156">
    <property type="entry name" value="RNaseH_domain"/>
</dbReference>
<dbReference type="InterPro" id="IPR026960">
    <property type="entry name" value="RVT-Znf"/>
</dbReference>
<dbReference type="Gene3D" id="3.30.420.10">
    <property type="entry name" value="Ribonuclease H-like superfamily/Ribonuclease H"/>
    <property type="match status" value="1"/>
</dbReference>
<gene>
    <name evidence="3" type="primary">LOC110777487</name>
</gene>
<dbReference type="GeneID" id="110777487"/>
<dbReference type="CDD" id="cd06222">
    <property type="entry name" value="RNase_H_like"/>
    <property type="match status" value="1"/>
</dbReference>
<sequence>MSSPPEPPPSASKEFIRCCLQTGSSRPYRVDNWCLQAKEVVDFISATWANQFLGSPMFIVATKLCVIRRFLMAWCVKNKRFWGIDWRQLASVVANAASGLAPGPSAALFINTRDEYVARAEAAFMYWKQRSKIKWDAFGDCHSKLLFASVQARKRKNRILSLQDSSGRWISSGQGLRGLILDFYSDLFRVHDPFEPLTYDWDSLHLPGISESDKEVLMVPFLPADIRSAMFDIGDSKSPGPDGFSSAFFKKHWNIVGDQVVSAVQYFFAHGHMLKDWNRSFLVLIPKIDRPHLVSQFRPIGLCNVIYKCIAKCITHRLRSVLPSLISDTQNAFVPGRLMSEECLIAHELISYVNAAKAKRRFFAVLKLDMNKAYDRVRWEFLFQALRAFGFPPYWVNIIRQCVTSVSYQVLVNGEPSVSFQPRCGLRQGDPLSPYLFVLFMEVLSALLRQAESRKIIQGISIARGAPPVSHLFFADDSLLFFRVSPKVCDDVLDLLSGFSSISGQVINYQKSFVKFSPNTPSDYRDYLASSLRLGQRASLGPYLGVPVDLGRSKCSSFYDLVDKIARRLANFGSLHLSSAAKLVVINSVLIASITHVLSVFKIPQSICDRIDRLCLRFWWRTSKASRGISLISAATVHLPKGMGGLGIRNIRMFNQALLAKSAWRMVHNPQLLVSRMFKARYPALSLRNGNPRVSRPSWGFRSLAQGFQVLGLGIAWKPGLGTKDDISIQILALERPSAPMDDFVFWNFSLDGVFSVRSAYAMLLRNNHNVASPASSPFADWWKHLWGLHILPRFKVFIWKLVRQGLPLAATLHQRGMSIDPSCSFCHLDPETSSHLFRDCPVIAHVWTSGPLRTFCPTHSAGLFVDWCVCFVCNILSSPLHNALLDLLGSILWSIWGICNGIRFRNAVWDPGALSVMVQGWESRCMAAQLLRRPILSPHLRKDLIPLKSPAWSSSLISVQDMGFDVCILFDGAWDASSNNAGIGWIIQDPSSLLCIGGGAQACILGSALQAELSACLGAIKMALHKGFSRLMLCSDCAVLVCLLSRDDIAPVAVSWMVQEIRELLRLLSKVSIRKVSRRLIASAHDLATSARERKLLSYRF</sequence>